<dbReference type="PANTHER" id="PTHR46112:SF2">
    <property type="entry name" value="XAA-PRO AMINOPEPTIDASE P-RELATED"/>
    <property type="match status" value="1"/>
</dbReference>
<evidence type="ECO:0000259" key="2">
    <source>
        <dbReference type="Pfam" id="PF01321"/>
    </source>
</evidence>
<evidence type="ECO:0000259" key="1">
    <source>
        <dbReference type="Pfam" id="PF00557"/>
    </source>
</evidence>
<dbReference type="PRINTS" id="PR00599">
    <property type="entry name" value="MAPEPTIDASE"/>
</dbReference>
<dbReference type="Proteomes" id="UP000033101">
    <property type="component" value="Chromosome"/>
</dbReference>
<dbReference type="PANTHER" id="PTHR46112">
    <property type="entry name" value="AMINOPEPTIDASE"/>
    <property type="match status" value="1"/>
</dbReference>
<name>A0A0E3S8G3_9EURY</name>
<keyword evidence="3" id="KW-0378">Hydrolase</keyword>
<dbReference type="Pfam" id="PF00557">
    <property type="entry name" value="Peptidase_M24"/>
    <property type="match status" value="1"/>
</dbReference>
<dbReference type="InterPro" id="IPR000994">
    <property type="entry name" value="Pept_M24"/>
</dbReference>
<dbReference type="KEGG" id="mhor:MSHOH_0423"/>
<feature type="domain" description="Peptidase M24" evidence="1">
    <location>
        <begin position="158"/>
        <end position="394"/>
    </location>
</feature>
<gene>
    <name evidence="3" type="ORF">MSHOH_0423</name>
</gene>
<dbReference type="GO" id="GO:0004177">
    <property type="term" value="F:aminopeptidase activity"/>
    <property type="evidence" value="ECO:0007669"/>
    <property type="project" value="UniProtKB-KW"/>
</dbReference>
<evidence type="ECO:0000313" key="4">
    <source>
        <dbReference type="Proteomes" id="UP000033101"/>
    </source>
</evidence>
<sequence length="411" mass="45911">MRADKPNKGIPMIKKIPLTELKNRMRCFRKQMDLSNPDWEIAVIFSKINLYYFTGTMQDGMLIIPRNEEATLWVRRSYERAVDESLFSSIEPMNSFRDAIGSVSKASKLPDTVYLETEVVPLALYQRFQKYFPFKNVKPVDAQICAIRAVKSEYELSLLREAGRIHQHVLENLVPGMLREGMSEADLSTELFSVLVEKGHHGACRFGMFDTEMILGNVCFGESSIYPTYFNGPGGKFGLCPAAPVLGSRDRKLRKGDLVFVDVGCGVDGYHTDKTTTYMFGSSLPQYAIDIHNKCVDIQNEAASMLKSGNTPSQIYDAIMNRLDKEFLQNFMGFGNRKVKFLGHGVGLLIDETPVIAEGFDEPLQEGMVFALEPKKGIENIGMVGIENTFIVTAEGGDCITGDNPGLIPVY</sequence>
<dbReference type="InterPro" id="IPR000587">
    <property type="entry name" value="Creatinase_N"/>
</dbReference>
<dbReference type="InterPro" id="IPR001714">
    <property type="entry name" value="Pept_M24_MAP"/>
</dbReference>
<dbReference type="Gene3D" id="3.40.350.10">
    <property type="entry name" value="Creatinase/prolidase N-terminal domain"/>
    <property type="match status" value="1"/>
</dbReference>
<dbReference type="SUPFAM" id="SSF53092">
    <property type="entry name" value="Creatinase/prolidase N-terminal domain"/>
    <property type="match status" value="1"/>
</dbReference>
<keyword evidence="4" id="KW-1185">Reference proteome</keyword>
<keyword evidence="3" id="KW-0645">Protease</keyword>
<dbReference type="InterPro" id="IPR036005">
    <property type="entry name" value="Creatinase/aminopeptidase-like"/>
</dbReference>
<dbReference type="CDD" id="cd01066">
    <property type="entry name" value="APP_MetAP"/>
    <property type="match status" value="1"/>
</dbReference>
<accession>A0A0E3S8G3</accession>
<dbReference type="EMBL" id="CP009516">
    <property type="protein sequence ID" value="AKB76906.1"/>
    <property type="molecule type" value="Genomic_DNA"/>
</dbReference>
<protein>
    <submittedName>
        <fullName evidence="3">Xaa-Pro aminopeptidase</fullName>
    </submittedName>
</protein>
<reference evidence="3 4" key="1">
    <citation type="submission" date="2014-07" db="EMBL/GenBank/DDBJ databases">
        <title>Methanogenic archaea and the global carbon cycle.</title>
        <authorList>
            <person name="Henriksen J.R."/>
            <person name="Luke J."/>
            <person name="Reinhart S."/>
            <person name="Benedict M.N."/>
            <person name="Youngblut N.D."/>
            <person name="Metcalf M.E."/>
            <person name="Whitaker R.J."/>
            <person name="Metcalf W.W."/>
        </authorList>
    </citation>
    <scope>NUCLEOTIDE SEQUENCE [LARGE SCALE GENOMIC DNA]</scope>
    <source>
        <strain evidence="3 4">HB-1</strain>
    </source>
</reference>
<feature type="domain" description="Creatinase N-terminal" evidence="2">
    <location>
        <begin position="39"/>
        <end position="150"/>
    </location>
</feature>
<dbReference type="STRING" id="1434110.MSHOH_0423"/>
<keyword evidence="3" id="KW-0031">Aminopeptidase</keyword>
<proteinExistence type="predicted"/>
<organism evidence="3 4">
    <name type="scientific">Methanosarcina horonobensis HB-1 = JCM 15518</name>
    <dbReference type="NCBI Taxonomy" id="1434110"/>
    <lineage>
        <taxon>Archaea</taxon>
        <taxon>Methanobacteriati</taxon>
        <taxon>Methanobacteriota</taxon>
        <taxon>Stenosarchaea group</taxon>
        <taxon>Methanomicrobia</taxon>
        <taxon>Methanosarcinales</taxon>
        <taxon>Methanosarcinaceae</taxon>
        <taxon>Methanosarcina</taxon>
    </lineage>
</organism>
<dbReference type="InterPro" id="IPR029149">
    <property type="entry name" value="Creatin/AminoP/Spt16_N"/>
</dbReference>
<dbReference type="PATRIC" id="fig|1434110.4.peg.507"/>
<dbReference type="AlphaFoldDB" id="A0A0E3S8G3"/>
<dbReference type="InterPro" id="IPR050659">
    <property type="entry name" value="Peptidase_M24B"/>
</dbReference>
<dbReference type="Gene3D" id="3.90.230.10">
    <property type="entry name" value="Creatinase/methionine aminopeptidase superfamily"/>
    <property type="match status" value="1"/>
</dbReference>
<evidence type="ECO:0000313" key="3">
    <source>
        <dbReference type="EMBL" id="AKB76906.1"/>
    </source>
</evidence>
<dbReference type="SUPFAM" id="SSF55920">
    <property type="entry name" value="Creatinase/aminopeptidase"/>
    <property type="match status" value="1"/>
</dbReference>
<dbReference type="HOGENOM" id="CLU_017266_10_0_2"/>
<dbReference type="Pfam" id="PF01321">
    <property type="entry name" value="Creatinase_N"/>
    <property type="match status" value="1"/>
</dbReference>